<dbReference type="Proteomes" id="UP000305948">
    <property type="component" value="Unassembled WGS sequence"/>
</dbReference>
<evidence type="ECO:0000256" key="1">
    <source>
        <dbReference type="SAM" id="MobiDB-lite"/>
    </source>
</evidence>
<organism evidence="2 3">
    <name type="scientific">Heliocybe sulcata</name>
    <dbReference type="NCBI Taxonomy" id="5364"/>
    <lineage>
        <taxon>Eukaryota</taxon>
        <taxon>Fungi</taxon>
        <taxon>Dikarya</taxon>
        <taxon>Basidiomycota</taxon>
        <taxon>Agaricomycotina</taxon>
        <taxon>Agaricomycetes</taxon>
        <taxon>Gloeophyllales</taxon>
        <taxon>Gloeophyllaceae</taxon>
        <taxon>Heliocybe</taxon>
    </lineage>
</organism>
<gene>
    <name evidence="2" type="ORF">OE88DRAFT_1126737</name>
</gene>
<accession>A0A5C3N9F7</accession>
<feature type="region of interest" description="Disordered" evidence="1">
    <location>
        <begin position="72"/>
        <end position="95"/>
    </location>
</feature>
<evidence type="ECO:0000313" key="3">
    <source>
        <dbReference type="Proteomes" id="UP000305948"/>
    </source>
</evidence>
<dbReference type="AlphaFoldDB" id="A0A5C3N9F7"/>
<feature type="compositionally biased region" description="Polar residues" evidence="1">
    <location>
        <begin position="79"/>
        <end position="88"/>
    </location>
</feature>
<protein>
    <submittedName>
        <fullName evidence="2">Uncharacterized protein</fullName>
    </submittedName>
</protein>
<evidence type="ECO:0000313" key="2">
    <source>
        <dbReference type="EMBL" id="TFK53872.1"/>
    </source>
</evidence>
<proteinExistence type="predicted"/>
<sequence length="234" mass="25504">MPIDSDPRRLRFFDARDAPTRLNFVFELLRTLYHLSSSRYSSLPVLAPFSHSFSLSRTSSIQVSTSSHCLSGRAMVNQPPANESTAEPPSSISRHISRITARDSVPRTSPVSMSCYYRPVRCSGSLSIRSENSSAYSIAVFSESLAVSGPGSFLHPHVAHLEPELAGSLLARLIASGRSQLPNTMACALISLRLYVFCHWLQDVLISISYQCSSSQFGACDAPSRLSTASSAEQ</sequence>
<name>A0A5C3N9F7_9AGAM</name>
<dbReference type="EMBL" id="ML213506">
    <property type="protein sequence ID" value="TFK53872.1"/>
    <property type="molecule type" value="Genomic_DNA"/>
</dbReference>
<reference evidence="2 3" key="1">
    <citation type="journal article" date="2019" name="Nat. Ecol. Evol.">
        <title>Megaphylogeny resolves global patterns of mushroom evolution.</title>
        <authorList>
            <person name="Varga T."/>
            <person name="Krizsan K."/>
            <person name="Foldi C."/>
            <person name="Dima B."/>
            <person name="Sanchez-Garcia M."/>
            <person name="Sanchez-Ramirez S."/>
            <person name="Szollosi G.J."/>
            <person name="Szarkandi J.G."/>
            <person name="Papp V."/>
            <person name="Albert L."/>
            <person name="Andreopoulos W."/>
            <person name="Angelini C."/>
            <person name="Antonin V."/>
            <person name="Barry K.W."/>
            <person name="Bougher N.L."/>
            <person name="Buchanan P."/>
            <person name="Buyck B."/>
            <person name="Bense V."/>
            <person name="Catcheside P."/>
            <person name="Chovatia M."/>
            <person name="Cooper J."/>
            <person name="Damon W."/>
            <person name="Desjardin D."/>
            <person name="Finy P."/>
            <person name="Geml J."/>
            <person name="Haridas S."/>
            <person name="Hughes K."/>
            <person name="Justo A."/>
            <person name="Karasinski D."/>
            <person name="Kautmanova I."/>
            <person name="Kiss B."/>
            <person name="Kocsube S."/>
            <person name="Kotiranta H."/>
            <person name="LaButti K.M."/>
            <person name="Lechner B.E."/>
            <person name="Liimatainen K."/>
            <person name="Lipzen A."/>
            <person name="Lukacs Z."/>
            <person name="Mihaltcheva S."/>
            <person name="Morgado L.N."/>
            <person name="Niskanen T."/>
            <person name="Noordeloos M.E."/>
            <person name="Ohm R.A."/>
            <person name="Ortiz-Santana B."/>
            <person name="Ovrebo C."/>
            <person name="Racz N."/>
            <person name="Riley R."/>
            <person name="Savchenko A."/>
            <person name="Shiryaev A."/>
            <person name="Soop K."/>
            <person name="Spirin V."/>
            <person name="Szebenyi C."/>
            <person name="Tomsovsky M."/>
            <person name="Tulloss R.E."/>
            <person name="Uehling J."/>
            <person name="Grigoriev I.V."/>
            <person name="Vagvolgyi C."/>
            <person name="Papp T."/>
            <person name="Martin F.M."/>
            <person name="Miettinen O."/>
            <person name="Hibbett D.S."/>
            <person name="Nagy L.G."/>
        </authorList>
    </citation>
    <scope>NUCLEOTIDE SEQUENCE [LARGE SCALE GENOMIC DNA]</scope>
    <source>
        <strain evidence="2 3">OMC1185</strain>
    </source>
</reference>
<keyword evidence="3" id="KW-1185">Reference proteome</keyword>